<dbReference type="Proteomes" id="UP000242957">
    <property type="component" value="Unassembled WGS sequence"/>
</dbReference>
<evidence type="ECO:0008006" key="3">
    <source>
        <dbReference type="Google" id="ProtNLM"/>
    </source>
</evidence>
<reference evidence="2" key="1">
    <citation type="submission" date="2016-10" db="EMBL/GenBank/DDBJ databases">
        <authorList>
            <person name="Varghese N."/>
            <person name="Submissions S."/>
        </authorList>
    </citation>
    <scope>NUCLEOTIDE SEQUENCE [LARGE SCALE GENOMIC DNA]</scope>
    <source>
        <strain evidence="2">JCM 21621</strain>
    </source>
</reference>
<dbReference type="AlphaFoldDB" id="A0A1H0BDX8"/>
<accession>A0A1H0BDX8</accession>
<dbReference type="OrthoDB" id="6849476at2"/>
<dbReference type="EMBL" id="FNIJ01000003">
    <property type="protein sequence ID" value="SDN43839.1"/>
    <property type="molecule type" value="Genomic_DNA"/>
</dbReference>
<proteinExistence type="predicted"/>
<sequence length="208" mass="22698">MPRLRPGHGLFFLAIAALAFAFGLWVSRPSAPLKPPAWLADWQGAVLTPLADDHLTLGQLHEKQKGELWLTRDEQGPELAYRAHVVTDDGPWRLEAELALSDAERASLEKATDIAPGSPAQALSEQLLDQLAAKPVAAIALAPQEDLAIGRLGAAYGQPRVTLQTEEGEAWIYPDRGLTLMHKDGILQWLRVVPSRTFLKTPPTGEKP</sequence>
<evidence type="ECO:0000313" key="1">
    <source>
        <dbReference type="EMBL" id="SDN43839.1"/>
    </source>
</evidence>
<gene>
    <name evidence="1" type="ORF">SAMN05216193_10335</name>
</gene>
<dbReference type="RefSeq" id="WP_084313896.1">
    <property type="nucleotide sequence ID" value="NZ_FNIJ01000003.1"/>
</dbReference>
<organism evidence="1 2">
    <name type="scientific">Pseudomonas jinjuensis</name>
    <dbReference type="NCBI Taxonomy" id="198616"/>
    <lineage>
        <taxon>Bacteria</taxon>
        <taxon>Pseudomonadati</taxon>
        <taxon>Pseudomonadota</taxon>
        <taxon>Gammaproteobacteria</taxon>
        <taxon>Pseudomonadales</taxon>
        <taxon>Pseudomonadaceae</taxon>
        <taxon>Pseudomonas</taxon>
    </lineage>
</organism>
<evidence type="ECO:0000313" key="2">
    <source>
        <dbReference type="Proteomes" id="UP000242957"/>
    </source>
</evidence>
<keyword evidence="2" id="KW-1185">Reference proteome</keyword>
<dbReference type="STRING" id="198616.SAMN05216193_10335"/>
<protein>
    <recommendedName>
        <fullName evidence="3">DUF4340 domain-containing protein</fullName>
    </recommendedName>
</protein>
<name>A0A1H0BDX8_9PSED</name>